<name>A0A0S7YCK3_UNCT6</name>
<feature type="binding site" evidence="1">
    <location>
        <position position="77"/>
    </location>
    <ligand>
        <name>Mg(2+)</name>
        <dbReference type="ChEBI" id="CHEBI:18420"/>
        <label>4</label>
    </ligand>
</feature>
<feature type="binding site" evidence="1">
    <location>
        <position position="35"/>
    </location>
    <ligand>
        <name>Mg(2+)</name>
        <dbReference type="ChEBI" id="CHEBI:18420"/>
        <label>4</label>
    </ligand>
</feature>
<feature type="binding site" evidence="1">
    <location>
        <position position="125"/>
    </location>
    <ligand>
        <name>Mg(2+)</name>
        <dbReference type="ChEBI" id="CHEBI:18420"/>
        <label>1</label>
    </ligand>
</feature>
<keyword evidence="1" id="KW-0479">Metal-binding</keyword>
<dbReference type="Gene3D" id="3.90.650.10">
    <property type="entry name" value="PurM-like C-terminal domain"/>
    <property type="match status" value="1"/>
</dbReference>
<dbReference type="CDD" id="cd02194">
    <property type="entry name" value="ThiL"/>
    <property type="match status" value="1"/>
</dbReference>
<keyword evidence="1" id="KW-0547">Nucleotide-binding</keyword>
<dbReference type="GO" id="GO:0005524">
    <property type="term" value="F:ATP binding"/>
    <property type="evidence" value="ECO:0007669"/>
    <property type="project" value="UniProtKB-UniRule"/>
</dbReference>
<evidence type="ECO:0000259" key="2">
    <source>
        <dbReference type="Pfam" id="PF00586"/>
    </source>
</evidence>
<feature type="binding site" evidence="1">
    <location>
        <position position="211"/>
    </location>
    <ligand>
        <name>Mg(2+)</name>
        <dbReference type="ChEBI" id="CHEBI:18420"/>
        <label>3</label>
    </ligand>
</feature>
<feature type="binding site" evidence="1">
    <location>
        <position position="214"/>
    </location>
    <ligand>
        <name>Mg(2+)</name>
        <dbReference type="ChEBI" id="CHEBI:18420"/>
        <label>5</label>
    </ligand>
</feature>
<feature type="binding site" evidence="1">
    <location>
        <position position="77"/>
    </location>
    <ligand>
        <name>Mg(2+)</name>
        <dbReference type="ChEBI" id="CHEBI:18420"/>
        <label>3</label>
    </ligand>
</feature>
<keyword evidence="1" id="KW-0784">Thiamine biosynthesis</keyword>
<sequence>MNETKGNQSELALIRYIRNRFPKRRREILKGIGDDALVFRDGIIISTDSFFEGVHFDMTYFSPYVLGYHCMAASLSDLAAMAASPICALVSLNLTQNVSKKEVGELYSGFEKITKKYKMDIAGGDIVASPAFGMTITVIGHAKKPLMRSGARPGQALYVTNFLGLAEIGRRALRDKLPQKEYPDAIEKHLCPEPRIFEAQSLSRYSTACIDTSDGLSTDAFHLAEESRVKIVINEEHIPIHPEVGKLCSIEKIDPLEFILSAGEDFELLFTAWRIPKIPKVKIFKIGTVVKGRGLYLSKRGGIKRIQPSGYEHLR</sequence>
<feature type="binding site" evidence="1">
    <location>
        <position position="107"/>
    </location>
    <ligand>
        <name>ATP</name>
        <dbReference type="ChEBI" id="CHEBI:30616"/>
    </ligand>
</feature>
<dbReference type="InterPro" id="IPR006283">
    <property type="entry name" value="ThiL-like"/>
</dbReference>
<evidence type="ECO:0000313" key="4">
    <source>
        <dbReference type="Proteomes" id="UP000051012"/>
    </source>
</evidence>
<accession>A0A0S7YCK3</accession>
<dbReference type="Proteomes" id="UP000051012">
    <property type="component" value="Unassembled WGS sequence"/>
</dbReference>
<comment type="pathway">
    <text evidence="1">Cofactor biosynthesis; thiamine diphosphate biosynthesis; thiamine diphosphate from thiamine phosphate: step 1/1.</text>
</comment>
<protein>
    <recommendedName>
        <fullName evidence="1">Thiamine-monophosphate kinase</fullName>
        <shortName evidence="1">TMP kinase</shortName>
        <shortName evidence="1">Thiamine-phosphate kinase</shortName>
        <ecNumber evidence="1">2.7.4.16</ecNumber>
    </recommendedName>
</protein>
<organism evidence="3 4">
    <name type="scientific">candidate division TA06 bacterium DG_78</name>
    <dbReference type="NCBI Taxonomy" id="1703772"/>
    <lineage>
        <taxon>Bacteria</taxon>
        <taxon>Bacteria division TA06</taxon>
    </lineage>
</organism>
<dbReference type="InterPro" id="IPR036676">
    <property type="entry name" value="PurM-like_C_sf"/>
</dbReference>
<dbReference type="PANTHER" id="PTHR30270">
    <property type="entry name" value="THIAMINE-MONOPHOSPHATE KINASE"/>
    <property type="match status" value="1"/>
</dbReference>
<dbReference type="HAMAP" id="MF_02128">
    <property type="entry name" value="TMP_kinase"/>
    <property type="match status" value="1"/>
</dbReference>
<feature type="binding site" evidence="1">
    <location>
        <position position="47"/>
    </location>
    <ligand>
        <name>Mg(2+)</name>
        <dbReference type="ChEBI" id="CHEBI:18420"/>
        <label>1</label>
    </ligand>
</feature>
<keyword evidence="1" id="KW-0460">Magnesium</keyword>
<feature type="binding site" evidence="1">
    <location>
        <position position="48"/>
    </location>
    <ligand>
        <name>Mg(2+)</name>
        <dbReference type="ChEBI" id="CHEBI:18420"/>
        <label>2</label>
    </ligand>
</feature>
<dbReference type="Gene3D" id="3.30.1330.10">
    <property type="entry name" value="PurM-like, N-terminal domain"/>
    <property type="match status" value="1"/>
</dbReference>
<comment type="function">
    <text evidence="1">Catalyzes the ATP-dependent phosphorylation of thiamine-monophosphate (TMP) to form thiamine-pyrophosphate (TPP), the active form of vitamin B1.</text>
</comment>
<comment type="similarity">
    <text evidence="1">Belongs to the thiamine-monophosphate kinase family.</text>
</comment>
<dbReference type="PANTHER" id="PTHR30270:SF0">
    <property type="entry name" value="THIAMINE-MONOPHOSPHATE KINASE"/>
    <property type="match status" value="1"/>
</dbReference>
<evidence type="ECO:0000256" key="1">
    <source>
        <dbReference type="HAMAP-Rule" id="MF_02128"/>
    </source>
</evidence>
<comment type="caution">
    <text evidence="3">The sequence shown here is derived from an EMBL/GenBank/DDBJ whole genome shotgun (WGS) entry which is preliminary data.</text>
</comment>
<dbReference type="InterPro" id="IPR036921">
    <property type="entry name" value="PurM-like_N_sf"/>
</dbReference>
<dbReference type="GO" id="GO:0009030">
    <property type="term" value="F:thiamine-phosphate kinase activity"/>
    <property type="evidence" value="ECO:0007669"/>
    <property type="project" value="UniProtKB-UniRule"/>
</dbReference>
<comment type="miscellaneous">
    <text evidence="1">Reaction mechanism of ThiL seems to utilize a direct, inline transfer of the gamma-phosphate of ATP to TMP rather than a phosphorylated enzyme intermediate.</text>
</comment>
<keyword evidence="1" id="KW-0808">Transferase</keyword>
<dbReference type="InterPro" id="IPR016188">
    <property type="entry name" value="PurM-like_N"/>
</dbReference>
<dbReference type="UniPathway" id="UPA00060">
    <property type="reaction ID" value="UER00142"/>
</dbReference>
<dbReference type="AlphaFoldDB" id="A0A0S7YCK3"/>
<dbReference type="Pfam" id="PF00586">
    <property type="entry name" value="AIRS"/>
    <property type="match status" value="1"/>
</dbReference>
<feature type="binding site" evidence="1">
    <location>
        <position position="48"/>
    </location>
    <ligand>
        <name>Mg(2+)</name>
        <dbReference type="ChEBI" id="CHEBI:18420"/>
        <label>1</label>
    </ligand>
</feature>
<keyword evidence="1" id="KW-0067">ATP-binding</keyword>
<dbReference type="GO" id="GO:0000287">
    <property type="term" value="F:magnesium ion binding"/>
    <property type="evidence" value="ECO:0007669"/>
    <property type="project" value="UniProtKB-UniRule"/>
</dbReference>
<dbReference type="NCBIfam" id="TIGR01379">
    <property type="entry name" value="thiL"/>
    <property type="match status" value="1"/>
</dbReference>
<comment type="catalytic activity">
    <reaction evidence="1">
        <text>thiamine phosphate + ATP = thiamine diphosphate + ADP</text>
        <dbReference type="Rhea" id="RHEA:15913"/>
        <dbReference type="ChEBI" id="CHEBI:30616"/>
        <dbReference type="ChEBI" id="CHEBI:37575"/>
        <dbReference type="ChEBI" id="CHEBI:58937"/>
        <dbReference type="ChEBI" id="CHEBI:456216"/>
        <dbReference type="EC" id="2.7.4.16"/>
    </reaction>
</comment>
<gene>
    <name evidence="1" type="primary">thiL</name>
    <name evidence="3" type="ORF">AMJ52_08055</name>
</gene>
<feature type="binding site" evidence="1">
    <location>
        <begin position="124"/>
        <end position="125"/>
    </location>
    <ligand>
        <name>ATP</name>
        <dbReference type="ChEBI" id="CHEBI:30616"/>
    </ligand>
</feature>
<dbReference type="GO" id="GO:0009229">
    <property type="term" value="P:thiamine diphosphate biosynthetic process"/>
    <property type="evidence" value="ECO:0007669"/>
    <property type="project" value="UniProtKB-UniRule"/>
</dbReference>
<keyword evidence="1" id="KW-0418">Kinase</keyword>
<feature type="binding site" evidence="1">
    <location>
        <position position="311"/>
    </location>
    <ligand>
        <name>substrate</name>
    </ligand>
</feature>
<dbReference type="GO" id="GO:0009228">
    <property type="term" value="P:thiamine biosynthetic process"/>
    <property type="evidence" value="ECO:0007669"/>
    <property type="project" value="UniProtKB-KW"/>
</dbReference>
<proteinExistence type="inferred from homology"/>
<feature type="binding site" evidence="1">
    <location>
        <position position="148"/>
    </location>
    <ligand>
        <name>ATP</name>
        <dbReference type="ChEBI" id="CHEBI:30616"/>
    </ligand>
</feature>
<dbReference type="SUPFAM" id="SSF56042">
    <property type="entry name" value="PurM C-terminal domain-like"/>
    <property type="match status" value="1"/>
</dbReference>
<reference evidence="3 4" key="1">
    <citation type="journal article" date="2015" name="Microbiome">
        <title>Genomic resolution of linkages in carbon, nitrogen, and sulfur cycling among widespread estuary sediment bacteria.</title>
        <authorList>
            <person name="Baker B.J."/>
            <person name="Lazar C.S."/>
            <person name="Teske A.P."/>
            <person name="Dick G.J."/>
        </authorList>
    </citation>
    <scope>NUCLEOTIDE SEQUENCE [LARGE SCALE GENOMIC DNA]</scope>
    <source>
        <strain evidence="3">DG_78</strain>
    </source>
</reference>
<feature type="binding site" evidence="1">
    <location>
        <position position="264"/>
    </location>
    <ligand>
        <name>substrate</name>
    </ligand>
</feature>
<evidence type="ECO:0000313" key="3">
    <source>
        <dbReference type="EMBL" id="KPJ71929.1"/>
    </source>
</evidence>
<feature type="domain" description="PurM-like N-terminal" evidence="2">
    <location>
        <begin position="33"/>
        <end position="140"/>
    </location>
</feature>
<feature type="binding site" evidence="1">
    <location>
        <position position="55"/>
    </location>
    <ligand>
        <name>substrate</name>
    </ligand>
</feature>
<dbReference type="EMBL" id="LJNI01000112">
    <property type="protein sequence ID" value="KPJ71929.1"/>
    <property type="molecule type" value="Genomic_DNA"/>
</dbReference>
<feature type="binding site" evidence="1">
    <location>
        <position position="46"/>
    </location>
    <ligand>
        <name>Mg(2+)</name>
        <dbReference type="ChEBI" id="CHEBI:18420"/>
        <label>4</label>
    </ligand>
</feature>
<dbReference type="EC" id="2.7.4.16" evidence="1"/>
<feature type="binding site" evidence="1">
    <location>
        <position position="77"/>
    </location>
    <ligand>
        <name>Mg(2+)</name>
        <dbReference type="ChEBI" id="CHEBI:18420"/>
        <label>2</label>
    </ligand>
</feature>
<dbReference type="PIRSF" id="PIRSF005303">
    <property type="entry name" value="Thiam_monoph_kin"/>
    <property type="match status" value="1"/>
</dbReference>
<feature type="binding site" evidence="1">
    <location>
        <position position="35"/>
    </location>
    <ligand>
        <name>Mg(2+)</name>
        <dbReference type="ChEBI" id="CHEBI:18420"/>
        <label>3</label>
    </ligand>
</feature>
<feature type="binding site" evidence="1">
    <location>
        <position position="213"/>
    </location>
    <ligand>
        <name>ATP</name>
        <dbReference type="ChEBI" id="CHEBI:30616"/>
    </ligand>
</feature>
<dbReference type="SUPFAM" id="SSF55326">
    <property type="entry name" value="PurM N-terminal domain-like"/>
    <property type="match status" value="1"/>
</dbReference>